<feature type="transmembrane region" description="Helical" evidence="1">
    <location>
        <begin position="12"/>
        <end position="34"/>
    </location>
</feature>
<reference evidence="2 3" key="1">
    <citation type="journal article" date="2011" name="Stand. Genomic Sci.">
        <title>Complete genome sequence of Syntrophobotulus glycolicus type strain (FlGlyR).</title>
        <authorList>
            <person name="Han C."/>
            <person name="Mwirichia R."/>
            <person name="Chertkov O."/>
            <person name="Held B."/>
            <person name="Lapidus A."/>
            <person name="Nolan M."/>
            <person name="Lucas S."/>
            <person name="Hammon N."/>
            <person name="Deshpande S."/>
            <person name="Cheng J.F."/>
            <person name="Tapia R."/>
            <person name="Goodwin L."/>
            <person name="Pitluck S."/>
            <person name="Huntemann M."/>
            <person name="Liolios K."/>
            <person name="Ivanova N."/>
            <person name="Pagani I."/>
            <person name="Mavromatis K."/>
            <person name="Ovchinikova G."/>
            <person name="Pati A."/>
            <person name="Chen A."/>
            <person name="Palaniappan K."/>
            <person name="Land M."/>
            <person name="Hauser L."/>
            <person name="Brambilla E.M."/>
            <person name="Rohde M."/>
            <person name="Spring S."/>
            <person name="Sikorski J."/>
            <person name="Goker M."/>
            <person name="Woyke T."/>
            <person name="Bristow J."/>
            <person name="Eisen J.A."/>
            <person name="Markowitz V."/>
            <person name="Hugenholtz P."/>
            <person name="Kyrpides N.C."/>
            <person name="Klenk H.P."/>
            <person name="Detter J.C."/>
        </authorList>
    </citation>
    <scope>NUCLEOTIDE SEQUENCE [LARGE SCALE GENOMIC DNA]</scope>
    <source>
        <strain evidence="3">DSM 8271 / FlGlyR</strain>
    </source>
</reference>
<feature type="transmembrane region" description="Helical" evidence="1">
    <location>
        <begin position="357"/>
        <end position="377"/>
    </location>
</feature>
<keyword evidence="1" id="KW-1133">Transmembrane helix</keyword>
<sequence length="383" mass="42532">MRRKLIVWELRKLCSLPMLPVFLILCLAFNVLLITGSRYGEDYVRYVEEVTERIGGQMGADFDAALADLPQSEYREELISQTAGATDIFEDYDAAQISRLYLDIYHLSGIPAAAVEWKCQKLQGSIDILAGQDASLSLSAAGMTKRPLMDSLFKTACHAVILEGMLLAVLMALYSCGCEKLSRTAFSVYSTRTGRKVQYAKAAASALAALLTYLFLASATVAVFTLLWKPGAIWNASISSQFNYYVVVAYKLPFITWLPFSVWGYLIATLVLGAAVVLIFHGLGFVAGLLTGDAYKGFLAFLSFAVLNQAAMMFSENAGLWLLYQSAQWLPFNLWWFQPIWFTEMGMGAVLPWQECWTAVFCALAMLVLCTLTGRHFQKKDVL</sequence>
<proteinExistence type="predicted"/>
<feature type="transmembrane region" description="Helical" evidence="1">
    <location>
        <begin position="262"/>
        <end position="288"/>
    </location>
</feature>
<dbReference type="HOGENOM" id="CLU_721461_0_0_9"/>
<evidence type="ECO:0000313" key="2">
    <source>
        <dbReference type="EMBL" id="ADY55666.1"/>
    </source>
</evidence>
<feature type="transmembrane region" description="Helical" evidence="1">
    <location>
        <begin position="202"/>
        <end position="226"/>
    </location>
</feature>
<reference evidence="3" key="2">
    <citation type="submission" date="2011-02" db="EMBL/GenBank/DDBJ databases">
        <title>The complete genome of Syntrophobotulus glycolicus DSM 8271.</title>
        <authorList>
            <person name="Lucas S."/>
            <person name="Copeland A."/>
            <person name="Lapidus A."/>
            <person name="Bruce D."/>
            <person name="Goodwin L."/>
            <person name="Pitluck S."/>
            <person name="Kyrpides N."/>
            <person name="Mavromatis K."/>
            <person name="Pagani I."/>
            <person name="Ivanova N."/>
            <person name="Mikhailova N."/>
            <person name="Chertkov O."/>
            <person name="Held B."/>
            <person name="Detter J.C."/>
            <person name="Tapia R."/>
            <person name="Han C."/>
            <person name="Land M."/>
            <person name="Hauser L."/>
            <person name="Markowitz V."/>
            <person name="Cheng J.-F."/>
            <person name="Hugenholtz P."/>
            <person name="Woyke T."/>
            <person name="Wu D."/>
            <person name="Spring S."/>
            <person name="Schroeder M."/>
            <person name="Brambilla E."/>
            <person name="Klenk H.-P."/>
            <person name="Eisen J.A."/>
        </authorList>
    </citation>
    <scope>NUCLEOTIDE SEQUENCE [LARGE SCALE GENOMIC DNA]</scope>
    <source>
        <strain evidence="3">DSM 8271 / FlGlyR</strain>
    </source>
</reference>
<dbReference type="STRING" id="645991.Sgly_1361"/>
<organism evidence="2 3">
    <name type="scientific">Syntrophobotulus glycolicus (strain DSM 8271 / FlGlyR)</name>
    <dbReference type="NCBI Taxonomy" id="645991"/>
    <lineage>
        <taxon>Bacteria</taxon>
        <taxon>Bacillati</taxon>
        <taxon>Bacillota</taxon>
        <taxon>Clostridia</taxon>
        <taxon>Eubacteriales</taxon>
        <taxon>Desulfitobacteriaceae</taxon>
        <taxon>Syntrophobotulus</taxon>
    </lineage>
</organism>
<dbReference type="RefSeq" id="WP_013624536.1">
    <property type="nucleotide sequence ID" value="NC_015172.1"/>
</dbReference>
<evidence type="ECO:0000313" key="3">
    <source>
        <dbReference type="Proteomes" id="UP000007488"/>
    </source>
</evidence>
<gene>
    <name evidence="2" type="ordered locus">Sgly_1361</name>
</gene>
<dbReference type="AlphaFoldDB" id="F0SVW0"/>
<dbReference type="KEGG" id="sgy:Sgly_1361"/>
<dbReference type="EMBL" id="CP002547">
    <property type="protein sequence ID" value="ADY55666.1"/>
    <property type="molecule type" value="Genomic_DNA"/>
</dbReference>
<dbReference type="eggNOG" id="ENOG502Z7JR">
    <property type="taxonomic scope" value="Bacteria"/>
</dbReference>
<protein>
    <submittedName>
        <fullName evidence="2">Uncharacterized protein</fullName>
    </submittedName>
</protein>
<keyword evidence="3" id="KW-1185">Reference proteome</keyword>
<keyword evidence="1" id="KW-0472">Membrane</keyword>
<accession>F0SVW0</accession>
<dbReference type="Proteomes" id="UP000007488">
    <property type="component" value="Chromosome"/>
</dbReference>
<keyword evidence="1" id="KW-0812">Transmembrane</keyword>
<name>F0SVW0_SYNGF</name>
<feature type="transmembrane region" description="Helical" evidence="1">
    <location>
        <begin position="152"/>
        <end position="174"/>
    </location>
</feature>
<evidence type="ECO:0000256" key="1">
    <source>
        <dbReference type="SAM" id="Phobius"/>
    </source>
</evidence>
<dbReference type="OrthoDB" id="1841181at2"/>